<evidence type="ECO:0000313" key="12">
    <source>
        <dbReference type="Proteomes" id="UP001061862"/>
    </source>
</evidence>
<evidence type="ECO:0000256" key="3">
    <source>
        <dbReference type="ARBA" id="ARBA00012461"/>
    </source>
</evidence>
<keyword evidence="11" id="KW-0614">Plasmid</keyword>
<evidence type="ECO:0000256" key="1">
    <source>
        <dbReference type="ARBA" id="ARBA00001946"/>
    </source>
</evidence>
<dbReference type="PANTHER" id="PTHR43532:SF1">
    <property type="entry name" value="GLUCOSE-1-PHOSPHATE THYMIDYLYLTRANSFERASE 1"/>
    <property type="match status" value="1"/>
</dbReference>
<keyword evidence="5 9" id="KW-0548">Nucleotidyltransferase</keyword>
<sequence>MTRKGIILAGGAGTRLHPATLSVSKQLLPVYDKPMIYYPLSTLMLGGMREILIISTPEDIPRFQRLLGDGSRWGIKLAYAIQPSPDGLAQAFMIGESFLDGAPSALVLGDNIFFGHDLKHLLSEADAQTDSATVFAYHVQDPERYGVAEFDLSGKVVGLEEKPATPKSSYAVTGLYYYDSRVVELAKQLRPSARGELEITDLNRLYLEEGNLRVALMGRGFAWLDTGTHDSLLEAGQFISTIEKRQGQKVACPEEVSWRNGWIDDAQLRELALPLAKSGYGTYLQRLLEEIDFR</sequence>
<reference evidence="11 12" key="1">
    <citation type="submission" date="2022-09" db="EMBL/GenBank/DDBJ databases">
        <title>Interaction between co-microsymbionts with complementary sets of symbiotic genes in legume-rhizobium systems.</title>
        <authorList>
            <person name="Safronova V."/>
            <person name="Sazanova A."/>
            <person name="Afonin A."/>
            <person name="Chirak E."/>
        </authorList>
    </citation>
    <scope>NUCLEOTIDE SEQUENCE [LARGE SCALE GENOMIC DNA]</scope>
    <source>
        <strain evidence="11 12">A18/4-1</strain>
        <plasmid evidence="11 12">p_unnamed1</plasmid>
    </source>
</reference>
<evidence type="ECO:0000256" key="8">
    <source>
        <dbReference type="ARBA" id="ARBA00049336"/>
    </source>
</evidence>
<dbReference type="Pfam" id="PF00483">
    <property type="entry name" value="NTP_transferase"/>
    <property type="match status" value="1"/>
</dbReference>
<keyword evidence="12" id="KW-1185">Reference proteome</keyword>
<feature type="domain" description="Nucleotidyl transferase" evidence="10">
    <location>
        <begin position="4"/>
        <end position="239"/>
    </location>
</feature>
<comment type="cofactor">
    <cofactor evidence="1">
        <name>Mg(2+)</name>
        <dbReference type="ChEBI" id="CHEBI:18420"/>
    </cofactor>
</comment>
<comment type="similarity">
    <text evidence="2 9">Belongs to the glucose-1-phosphate thymidylyltransferase family.</text>
</comment>
<keyword evidence="6 9" id="KW-0479">Metal-binding</keyword>
<evidence type="ECO:0000256" key="7">
    <source>
        <dbReference type="ARBA" id="ARBA00022842"/>
    </source>
</evidence>
<dbReference type="Gene3D" id="3.90.550.10">
    <property type="entry name" value="Spore Coat Polysaccharide Biosynthesis Protein SpsA, Chain A"/>
    <property type="match status" value="1"/>
</dbReference>
<dbReference type="InterPro" id="IPR029044">
    <property type="entry name" value="Nucleotide-diphossugar_trans"/>
</dbReference>
<dbReference type="InterPro" id="IPR005835">
    <property type="entry name" value="NTP_transferase_dom"/>
</dbReference>
<evidence type="ECO:0000256" key="6">
    <source>
        <dbReference type="ARBA" id="ARBA00022723"/>
    </source>
</evidence>
<organism evidence="11 12">
    <name type="scientific">Devosia neptuniae</name>
    <dbReference type="NCBI Taxonomy" id="191302"/>
    <lineage>
        <taxon>Bacteria</taxon>
        <taxon>Pseudomonadati</taxon>
        <taxon>Pseudomonadota</taxon>
        <taxon>Alphaproteobacteria</taxon>
        <taxon>Hyphomicrobiales</taxon>
        <taxon>Devosiaceae</taxon>
        <taxon>Devosia</taxon>
    </lineage>
</organism>
<dbReference type="CDD" id="cd02538">
    <property type="entry name" value="G1P_TT_short"/>
    <property type="match status" value="1"/>
</dbReference>
<dbReference type="GO" id="GO:0008879">
    <property type="term" value="F:glucose-1-phosphate thymidylyltransferase activity"/>
    <property type="evidence" value="ECO:0007669"/>
    <property type="project" value="UniProtKB-EC"/>
</dbReference>
<evidence type="ECO:0000256" key="9">
    <source>
        <dbReference type="RuleBase" id="RU003706"/>
    </source>
</evidence>
<dbReference type="EC" id="2.7.7.24" evidence="3 9"/>
<dbReference type="PANTHER" id="PTHR43532">
    <property type="entry name" value="GLUCOSE-1-PHOSPHATE THYMIDYLYLTRANSFERASE"/>
    <property type="match status" value="1"/>
</dbReference>
<accession>A0ABY6C7H6</accession>
<keyword evidence="4 9" id="KW-0808">Transferase</keyword>
<gene>
    <name evidence="11" type="primary">rfbA</name>
    <name evidence="11" type="ORF">N8A98_01905</name>
</gene>
<evidence type="ECO:0000256" key="5">
    <source>
        <dbReference type="ARBA" id="ARBA00022695"/>
    </source>
</evidence>
<dbReference type="EMBL" id="CP104964">
    <property type="protein sequence ID" value="UXN67838.1"/>
    <property type="molecule type" value="Genomic_DNA"/>
</dbReference>
<keyword evidence="7 9" id="KW-0460">Magnesium</keyword>
<proteinExistence type="inferred from homology"/>
<dbReference type="RefSeq" id="WP_262165339.1">
    <property type="nucleotide sequence ID" value="NZ_CP104964.1"/>
</dbReference>
<evidence type="ECO:0000256" key="2">
    <source>
        <dbReference type="ARBA" id="ARBA00010480"/>
    </source>
</evidence>
<dbReference type="InterPro" id="IPR005907">
    <property type="entry name" value="G1P_thy_trans_s"/>
</dbReference>
<dbReference type="Proteomes" id="UP001061862">
    <property type="component" value="Plasmid p_unnamed1"/>
</dbReference>
<comment type="catalytic activity">
    <reaction evidence="8 9">
        <text>dTTP + alpha-D-glucose 1-phosphate + H(+) = dTDP-alpha-D-glucose + diphosphate</text>
        <dbReference type="Rhea" id="RHEA:15225"/>
        <dbReference type="ChEBI" id="CHEBI:15378"/>
        <dbReference type="ChEBI" id="CHEBI:33019"/>
        <dbReference type="ChEBI" id="CHEBI:37568"/>
        <dbReference type="ChEBI" id="CHEBI:57477"/>
        <dbReference type="ChEBI" id="CHEBI:58601"/>
        <dbReference type="EC" id="2.7.7.24"/>
    </reaction>
</comment>
<comment type="function">
    <text evidence="9">Catalyzes the formation of dTDP-glucose, from dTTP and glucose 1-phosphate, as well as its pyrophosphorolysis.</text>
</comment>
<dbReference type="SUPFAM" id="SSF53448">
    <property type="entry name" value="Nucleotide-diphospho-sugar transferases"/>
    <property type="match status" value="1"/>
</dbReference>
<evidence type="ECO:0000256" key="4">
    <source>
        <dbReference type="ARBA" id="ARBA00022679"/>
    </source>
</evidence>
<protein>
    <recommendedName>
        <fullName evidence="3 9">Glucose-1-phosphate thymidylyltransferase</fullName>
        <ecNumber evidence="3 9">2.7.7.24</ecNumber>
    </recommendedName>
</protein>
<evidence type="ECO:0000259" key="10">
    <source>
        <dbReference type="Pfam" id="PF00483"/>
    </source>
</evidence>
<evidence type="ECO:0000313" key="11">
    <source>
        <dbReference type="EMBL" id="UXN67838.1"/>
    </source>
</evidence>
<geneLocation type="plasmid" evidence="11 12">
    <name>p_unnamed1</name>
</geneLocation>
<dbReference type="NCBIfam" id="TIGR01207">
    <property type="entry name" value="rmlA"/>
    <property type="match status" value="1"/>
</dbReference>
<name>A0ABY6C7H6_9HYPH</name>